<comment type="caution">
    <text evidence="5">The sequence shown here is derived from an EMBL/GenBank/DDBJ whole genome shotgun (WGS) entry which is preliminary data.</text>
</comment>
<dbReference type="Gene3D" id="3.40.50.300">
    <property type="entry name" value="P-loop containing nucleotide triphosphate hydrolases"/>
    <property type="match status" value="1"/>
</dbReference>
<evidence type="ECO:0000256" key="3">
    <source>
        <dbReference type="SAM" id="MobiDB-lite"/>
    </source>
</evidence>
<evidence type="ECO:0000313" key="5">
    <source>
        <dbReference type="EMBL" id="MFD2457449.1"/>
    </source>
</evidence>
<feature type="region of interest" description="Disordered" evidence="3">
    <location>
        <begin position="980"/>
        <end position="1011"/>
    </location>
</feature>
<organism evidence="5 6">
    <name type="scientific">Amycolatopsis samaneae</name>
    <dbReference type="NCBI Taxonomy" id="664691"/>
    <lineage>
        <taxon>Bacteria</taxon>
        <taxon>Bacillati</taxon>
        <taxon>Actinomycetota</taxon>
        <taxon>Actinomycetes</taxon>
        <taxon>Pseudonocardiales</taxon>
        <taxon>Pseudonocardiaceae</taxon>
        <taxon>Amycolatopsis</taxon>
    </lineage>
</organism>
<evidence type="ECO:0000256" key="2">
    <source>
        <dbReference type="ARBA" id="ARBA00023163"/>
    </source>
</evidence>
<dbReference type="InterPro" id="IPR005158">
    <property type="entry name" value="BTAD"/>
</dbReference>
<proteinExistence type="predicted"/>
<dbReference type="InterPro" id="IPR051677">
    <property type="entry name" value="AfsR-DnrI-RedD_regulator"/>
</dbReference>
<sequence>MNSVFEVLGQTRLRMHGNVTMKDAKPRARQVLTALLTAPNQRMTLKRLVEWVWADNEQLPQDPRATMHQYLTQLRRVLAAAKVPARLIAANGGCTLETDTTLIDYYVFRSLLERARNHRDRGNHRSAHADALAAIQLQRDEPLSSLSTELADRWRASWARTHWIPANVFLVGEQLAENRPGDALARLDDLEHDHPLELGLAKLRIRALHALERFSEATDYFVATHRGFRNSGDDRSADELRSFHDPLAYPRPGQVTTVARPTAEEQPDPVPSVRRLPPDAVEVTGREHTLAALDTLTTDDTGAPQPVILTLTGEPGVGKTTAAVAWAHRAKSRYPHGVVLLDLHGYGQAPRLEAADVVDALLAVLGYPVDQIIGPFGRAAKLTTLLARRPLLLILDNVEDSAHVEPLLSVVNSCTVVITSRRRLGPLAIRHTTRVVTVTALTMPESRALLARRIGARAAREPEALDALARLCGRLPLALTIVAERAAARAGTRLETLAAQLRDAETLLTLGDDGDGAGTSLQSAFALSYQALPPAEQRVFCLVGLNPGTELTSAALAAADGRGVAEVRRSLDVLVAAHLVHQPGDLDRFQIHDLLHLYAATLAKRLPDLDAARERMVSFYLWSVFHAHSVMFPHKTRPPMPPAVFGITPVAFADASAAGRWCLQERSNLNAMVPLAAEHHLHELAWRLPALMIDFMDNSGFYEDIVAGLVIAVRSAAIVGDLEAQASTLNDLGQMHMLMGHDHQADHYLQQAHDLATAHRMEYGLIAVTLNMARRHHHAGRALEAVTQYRAGLALTRASEYSYFHATAAYRLGNALVDAGRNEFEVYELYCEALRVYQVIGDIAGQISTRVALGSLLTRLGRYEEAEQHCRAASKLTDTTRHLPTAMKLKTVWAQLAHAQREDATALRYAGEAVELAERSRHATGQARALSALGEILAAHGNITDACQMWRTAVKLFRNRERHAKADLLEARLTTLESQKETIVPEARQADEDTMAMPPPRLQSKREKHTL</sequence>
<evidence type="ECO:0000313" key="6">
    <source>
        <dbReference type="Proteomes" id="UP001597419"/>
    </source>
</evidence>
<evidence type="ECO:0000256" key="1">
    <source>
        <dbReference type="ARBA" id="ARBA00023015"/>
    </source>
</evidence>
<feature type="domain" description="AAA+ ATPase" evidence="4">
    <location>
        <begin position="305"/>
        <end position="444"/>
    </location>
</feature>
<dbReference type="InterPro" id="IPR003593">
    <property type="entry name" value="AAA+_ATPase"/>
</dbReference>
<protein>
    <submittedName>
        <fullName evidence="5">NB-ARC domain-containing protein</fullName>
    </submittedName>
</protein>
<evidence type="ECO:0000259" key="4">
    <source>
        <dbReference type="SMART" id="SM00382"/>
    </source>
</evidence>
<dbReference type="RefSeq" id="WP_345388768.1">
    <property type="nucleotide sequence ID" value="NZ_BAABHG010000003.1"/>
</dbReference>
<dbReference type="EMBL" id="JBHUKU010000002">
    <property type="protein sequence ID" value="MFD2457449.1"/>
    <property type="molecule type" value="Genomic_DNA"/>
</dbReference>
<dbReference type="SUPFAM" id="SSF48452">
    <property type="entry name" value="TPR-like"/>
    <property type="match status" value="2"/>
</dbReference>
<dbReference type="Proteomes" id="UP001597419">
    <property type="component" value="Unassembled WGS sequence"/>
</dbReference>
<accession>A0ABW5GAQ2</accession>
<dbReference type="PANTHER" id="PTHR35807:SF1">
    <property type="entry name" value="TRANSCRIPTIONAL REGULATOR REDD"/>
    <property type="match status" value="1"/>
</dbReference>
<dbReference type="InterPro" id="IPR036388">
    <property type="entry name" value="WH-like_DNA-bd_sf"/>
</dbReference>
<dbReference type="PRINTS" id="PR00364">
    <property type="entry name" value="DISEASERSIST"/>
</dbReference>
<keyword evidence="6" id="KW-1185">Reference proteome</keyword>
<dbReference type="Gene3D" id="1.25.40.10">
    <property type="entry name" value="Tetratricopeptide repeat domain"/>
    <property type="match status" value="3"/>
</dbReference>
<dbReference type="InterPro" id="IPR011990">
    <property type="entry name" value="TPR-like_helical_dom_sf"/>
</dbReference>
<dbReference type="Gene3D" id="1.10.10.10">
    <property type="entry name" value="Winged helix-like DNA-binding domain superfamily/Winged helix DNA-binding domain"/>
    <property type="match status" value="1"/>
</dbReference>
<reference evidence="6" key="1">
    <citation type="journal article" date="2019" name="Int. J. Syst. Evol. Microbiol.">
        <title>The Global Catalogue of Microorganisms (GCM) 10K type strain sequencing project: providing services to taxonomists for standard genome sequencing and annotation.</title>
        <authorList>
            <consortium name="The Broad Institute Genomics Platform"/>
            <consortium name="The Broad Institute Genome Sequencing Center for Infectious Disease"/>
            <person name="Wu L."/>
            <person name="Ma J."/>
        </authorList>
    </citation>
    <scope>NUCLEOTIDE SEQUENCE [LARGE SCALE GENOMIC DNA]</scope>
    <source>
        <strain evidence="6">CGMCC 4.7643</strain>
    </source>
</reference>
<name>A0ABW5GAQ2_9PSEU</name>
<dbReference type="InterPro" id="IPR016032">
    <property type="entry name" value="Sig_transdc_resp-reg_C-effctor"/>
</dbReference>
<dbReference type="InterPro" id="IPR027417">
    <property type="entry name" value="P-loop_NTPase"/>
</dbReference>
<dbReference type="SMART" id="SM00382">
    <property type="entry name" value="AAA"/>
    <property type="match status" value="1"/>
</dbReference>
<dbReference type="Pfam" id="PF03704">
    <property type="entry name" value="BTAD"/>
    <property type="match status" value="1"/>
</dbReference>
<dbReference type="SUPFAM" id="SSF52540">
    <property type="entry name" value="P-loop containing nucleoside triphosphate hydrolases"/>
    <property type="match status" value="1"/>
</dbReference>
<keyword evidence="2" id="KW-0804">Transcription</keyword>
<dbReference type="InterPro" id="IPR019734">
    <property type="entry name" value="TPR_rpt"/>
</dbReference>
<dbReference type="SMART" id="SM00028">
    <property type="entry name" value="TPR"/>
    <property type="match status" value="4"/>
</dbReference>
<gene>
    <name evidence="5" type="ORF">ACFSYJ_02515</name>
</gene>
<keyword evidence="1" id="KW-0805">Transcription regulation</keyword>
<dbReference type="SUPFAM" id="SSF46894">
    <property type="entry name" value="C-terminal effector domain of the bipartite response regulators"/>
    <property type="match status" value="1"/>
</dbReference>
<dbReference type="PANTHER" id="PTHR35807">
    <property type="entry name" value="TRANSCRIPTIONAL REGULATOR REDD-RELATED"/>
    <property type="match status" value="1"/>
</dbReference>